<comment type="caution">
    <text evidence="11">The sequence shown here is derived from an EMBL/GenBank/DDBJ whole genome shotgun (WGS) entry which is preliminary data.</text>
</comment>
<dbReference type="EC" id="2.7.11.-" evidence="10"/>
<dbReference type="GO" id="GO:0005759">
    <property type="term" value="C:mitochondrial matrix"/>
    <property type="evidence" value="ECO:0007669"/>
    <property type="project" value="UniProtKB-SubCell"/>
</dbReference>
<evidence type="ECO:0000256" key="5">
    <source>
        <dbReference type="ARBA" id="ARBA00022777"/>
    </source>
</evidence>
<keyword evidence="5 10" id="KW-0418">Kinase</keyword>
<evidence type="ECO:0000256" key="4">
    <source>
        <dbReference type="ARBA" id="ARBA00022741"/>
    </source>
</evidence>
<gene>
    <name evidence="11" type="ORF">PACLA_8A017391</name>
</gene>
<protein>
    <recommendedName>
        <fullName evidence="10">Protein-serine/threonine kinase</fullName>
        <ecNumber evidence="10">2.7.11.-</ecNumber>
    </recommendedName>
</protein>
<evidence type="ECO:0000256" key="9">
    <source>
        <dbReference type="ARBA" id="ARBA00048201"/>
    </source>
</evidence>
<comment type="catalytic activity">
    <reaction evidence="9">
        <text>L-seryl-[pyruvate dehydrogenase E1 alpha subunit] + ATP = O-phospho-L-seryl-[pyruvate dehydrogenase E1 alpha subunit] + ADP + H(+)</text>
        <dbReference type="Rhea" id="RHEA:23052"/>
        <dbReference type="Rhea" id="RHEA-COMP:13689"/>
        <dbReference type="Rhea" id="RHEA-COMP:13690"/>
        <dbReference type="ChEBI" id="CHEBI:15378"/>
        <dbReference type="ChEBI" id="CHEBI:29999"/>
        <dbReference type="ChEBI" id="CHEBI:30616"/>
        <dbReference type="ChEBI" id="CHEBI:83421"/>
        <dbReference type="ChEBI" id="CHEBI:456216"/>
        <dbReference type="EC" id="2.7.11.2"/>
    </reaction>
</comment>
<dbReference type="InterPro" id="IPR003594">
    <property type="entry name" value="HATPase_dom"/>
</dbReference>
<dbReference type="Pfam" id="PF10436">
    <property type="entry name" value="BCDHK_Adom3"/>
    <property type="match status" value="1"/>
</dbReference>
<dbReference type="SUPFAM" id="SSF55874">
    <property type="entry name" value="ATPase domain of HSP90 chaperone/DNA topoisomerase II/histidine kinase"/>
    <property type="match status" value="1"/>
</dbReference>
<dbReference type="PANTHER" id="PTHR11947:SF3">
    <property type="entry name" value="[PYRUVATE DEHYDROGENASE (ACETYL-TRANSFERRING)] KINASE, MITOCHONDRIAL"/>
    <property type="match status" value="1"/>
</dbReference>
<dbReference type="InterPro" id="IPR018955">
    <property type="entry name" value="BCDHK/PDK_N"/>
</dbReference>
<name>A0A7D9JLK2_PARCT</name>
<evidence type="ECO:0000256" key="10">
    <source>
        <dbReference type="RuleBase" id="RU366032"/>
    </source>
</evidence>
<dbReference type="GO" id="GO:0010906">
    <property type="term" value="P:regulation of glucose metabolic process"/>
    <property type="evidence" value="ECO:0007669"/>
    <property type="project" value="TreeGrafter"/>
</dbReference>
<evidence type="ECO:0000313" key="11">
    <source>
        <dbReference type="EMBL" id="CAB4032177.1"/>
    </source>
</evidence>
<keyword evidence="3 10" id="KW-0808">Transferase</keyword>
<dbReference type="GO" id="GO:0005524">
    <property type="term" value="F:ATP binding"/>
    <property type="evidence" value="ECO:0007669"/>
    <property type="project" value="UniProtKB-UniRule"/>
</dbReference>
<keyword evidence="11" id="KW-0670">Pyruvate</keyword>
<comment type="similarity">
    <text evidence="2 10">Belongs to the PDK/BCKDK protein kinase family.</text>
</comment>
<keyword evidence="8 10" id="KW-0496">Mitochondrion</keyword>
<dbReference type="PANTHER" id="PTHR11947">
    <property type="entry name" value="PYRUVATE DEHYDROGENASE KINASE"/>
    <property type="match status" value="1"/>
</dbReference>
<dbReference type="InterPro" id="IPR036784">
    <property type="entry name" value="AK/P_DHK_N_sf"/>
</dbReference>
<evidence type="ECO:0000256" key="8">
    <source>
        <dbReference type="ARBA" id="ARBA00023128"/>
    </source>
</evidence>
<evidence type="ECO:0000313" key="12">
    <source>
        <dbReference type="Proteomes" id="UP001152795"/>
    </source>
</evidence>
<reference evidence="11" key="1">
    <citation type="submission" date="2020-04" db="EMBL/GenBank/DDBJ databases">
        <authorList>
            <person name="Alioto T."/>
            <person name="Alioto T."/>
            <person name="Gomez Garrido J."/>
        </authorList>
    </citation>
    <scope>NUCLEOTIDE SEQUENCE</scope>
    <source>
        <strain evidence="11">A484AB</strain>
    </source>
</reference>
<dbReference type="OrthoDB" id="241648at2759"/>
<dbReference type="PROSITE" id="PS50109">
    <property type="entry name" value="HIS_KIN"/>
    <property type="match status" value="1"/>
</dbReference>
<dbReference type="Proteomes" id="UP001152795">
    <property type="component" value="Unassembled WGS sequence"/>
</dbReference>
<evidence type="ECO:0000256" key="3">
    <source>
        <dbReference type="ARBA" id="ARBA00022679"/>
    </source>
</evidence>
<evidence type="ECO:0000256" key="1">
    <source>
        <dbReference type="ARBA" id="ARBA00004305"/>
    </source>
</evidence>
<keyword evidence="6 10" id="KW-0067">ATP-binding</keyword>
<keyword evidence="12" id="KW-1185">Reference proteome</keyword>
<evidence type="ECO:0000256" key="6">
    <source>
        <dbReference type="ARBA" id="ARBA00022840"/>
    </source>
</evidence>
<dbReference type="SUPFAM" id="SSF69012">
    <property type="entry name" value="alpha-ketoacid dehydrogenase kinase, N-terminal domain"/>
    <property type="match status" value="1"/>
</dbReference>
<dbReference type="EMBL" id="CACRXK020018190">
    <property type="protein sequence ID" value="CAB4032177.1"/>
    <property type="molecule type" value="Genomic_DNA"/>
</dbReference>
<dbReference type="InterPro" id="IPR036890">
    <property type="entry name" value="HATPase_C_sf"/>
</dbReference>
<dbReference type="Gene3D" id="1.20.140.20">
    <property type="entry name" value="Alpha-ketoacid/pyruvate dehydrogenase kinase, N-terminal domain"/>
    <property type="match status" value="1"/>
</dbReference>
<dbReference type="Gene3D" id="3.30.565.10">
    <property type="entry name" value="Histidine kinase-like ATPase, C-terminal domain"/>
    <property type="match status" value="1"/>
</dbReference>
<dbReference type="FunFam" id="3.30.565.10:FF:000007">
    <property type="entry name" value="Mitochondrial pyruvate dehydrogenase kinase isoform 2"/>
    <property type="match status" value="1"/>
</dbReference>
<accession>A0A7D9JLK2</accession>
<organism evidence="11 12">
    <name type="scientific">Paramuricea clavata</name>
    <name type="common">Red gorgonian</name>
    <name type="synonym">Violescent sea-whip</name>
    <dbReference type="NCBI Taxonomy" id="317549"/>
    <lineage>
        <taxon>Eukaryota</taxon>
        <taxon>Metazoa</taxon>
        <taxon>Cnidaria</taxon>
        <taxon>Anthozoa</taxon>
        <taxon>Octocorallia</taxon>
        <taxon>Malacalcyonacea</taxon>
        <taxon>Plexauridae</taxon>
        <taxon>Paramuricea</taxon>
    </lineage>
</organism>
<dbReference type="CDD" id="cd16929">
    <property type="entry name" value="HATPase_PDK-like"/>
    <property type="match status" value="1"/>
</dbReference>
<comment type="subcellular location">
    <subcellularLocation>
        <location evidence="1 10">Mitochondrion matrix</location>
    </subcellularLocation>
</comment>
<evidence type="ECO:0000256" key="2">
    <source>
        <dbReference type="ARBA" id="ARBA00006155"/>
    </source>
</evidence>
<evidence type="ECO:0000256" key="7">
    <source>
        <dbReference type="ARBA" id="ARBA00022946"/>
    </source>
</evidence>
<proteinExistence type="inferred from homology"/>
<keyword evidence="7" id="KW-0809">Transit peptide</keyword>
<dbReference type="InterPro" id="IPR039028">
    <property type="entry name" value="BCKD/PDK"/>
</dbReference>
<dbReference type="SMART" id="SM00387">
    <property type="entry name" value="HATPase_c"/>
    <property type="match status" value="1"/>
</dbReference>
<dbReference type="GO" id="GO:0004740">
    <property type="term" value="F:pyruvate dehydrogenase (acetyl-transferring) kinase activity"/>
    <property type="evidence" value="ECO:0007669"/>
    <property type="project" value="UniProtKB-EC"/>
</dbReference>
<dbReference type="AlphaFoldDB" id="A0A7D9JLK2"/>
<dbReference type="InterPro" id="IPR005467">
    <property type="entry name" value="His_kinase_dom"/>
</dbReference>
<keyword evidence="4 10" id="KW-0547">Nucleotide-binding</keyword>
<dbReference type="Pfam" id="PF02518">
    <property type="entry name" value="HATPase_c"/>
    <property type="match status" value="1"/>
</dbReference>
<sequence>MPVRLAHIIREINHLPVNLLKMPSVELVQSWYHRSFEDLIEFAKIRGKSENEMADKFDLALKKIRSRHDTVVETMAQGIIELKESHGKDALHPSIQYFLDRFYMNRIGIRTLITQHLLICGEEAGKSKTNWIGCFDEECSIASVVFDAATNARFLCEQVYLCSPDVIIEEHNAIEDNERIPIRMTYVPSHLYHMVFELLKNSMRAVVEKNGEDRLPEVKVLITKGKEDHTIKISDRGGGIPKSELEQLFLYHYTTAPQPVSTGDVPALAGYGYGLPLSRLYAKYFGGDLQLFSMEGYGTDALIYIKAVLGEATEVLPLYNKRTSQTYSEVKQSVNQMKDWSSSSYYDGHGHGYLRGNAYKVRRYSTMV</sequence>